<organism evidence="25 26">
    <name type="scientific">Rousettus aegyptiacus</name>
    <name type="common">Egyptian fruit bat</name>
    <name type="synonym">Pteropus aegyptiacus</name>
    <dbReference type="NCBI Taxonomy" id="9407"/>
    <lineage>
        <taxon>Eukaryota</taxon>
        <taxon>Metazoa</taxon>
        <taxon>Chordata</taxon>
        <taxon>Craniata</taxon>
        <taxon>Vertebrata</taxon>
        <taxon>Euteleostomi</taxon>
        <taxon>Mammalia</taxon>
        <taxon>Eutheria</taxon>
        <taxon>Laurasiatheria</taxon>
        <taxon>Chiroptera</taxon>
        <taxon>Yinpterochiroptera</taxon>
        <taxon>Pteropodoidea</taxon>
        <taxon>Pteropodidae</taxon>
        <taxon>Rousettinae</taxon>
        <taxon>Rousettus</taxon>
    </lineage>
</organism>
<dbReference type="EMBL" id="JACASE010000001">
    <property type="protein sequence ID" value="KAF6504666.1"/>
    <property type="molecule type" value="Genomic_DNA"/>
</dbReference>
<comment type="caution">
    <text evidence="25">The sequence shown here is derived from an EMBL/GenBank/DDBJ whole genome shotgun (WGS) entry which is preliminary data.</text>
</comment>
<dbReference type="GO" id="GO:0071013">
    <property type="term" value="C:catalytic step 2 spliceosome"/>
    <property type="evidence" value="ECO:0007669"/>
    <property type="project" value="TreeGrafter"/>
</dbReference>
<evidence type="ECO:0000256" key="17">
    <source>
        <dbReference type="ARBA" id="ARBA00060352"/>
    </source>
</evidence>
<keyword evidence="10" id="KW-0378">Hydrolase</keyword>
<dbReference type="GO" id="GO:0000398">
    <property type="term" value="P:mRNA splicing, via spliceosome"/>
    <property type="evidence" value="ECO:0007669"/>
    <property type="project" value="UniProtKB-ARBA"/>
</dbReference>
<evidence type="ECO:0000256" key="10">
    <source>
        <dbReference type="ARBA" id="ARBA00022801"/>
    </source>
</evidence>
<dbReference type="SMART" id="SM00490">
    <property type="entry name" value="HELICc"/>
    <property type="match status" value="1"/>
</dbReference>
<evidence type="ECO:0000256" key="3">
    <source>
        <dbReference type="ARBA" id="ARBA00012552"/>
    </source>
</evidence>
<dbReference type="FunFam" id="1.20.120.1080:FF:000001">
    <property type="entry name" value="Pre-mRNA-splicing factor ATP-dependent RNA helicase"/>
    <property type="match status" value="1"/>
</dbReference>
<dbReference type="SMART" id="SM00847">
    <property type="entry name" value="HA2"/>
    <property type="match status" value="1"/>
</dbReference>
<evidence type="ECO:0000256" key="6">
    <source>
        <dbReference type="ARBA" id="ARBA00022588"/>
    </source>
</evidence>
<evidence type="ECO:0000256" key="14">
    <source>
        <dbReference type="ARBA" id="ARBA00023187"/>
    </source>
</evidence>
<evidence type="ECO:0000256" key="16">
    <source>
        <dbReference type="ARBA" id="ARBA00047984"/>
    </source>
</evidence>
<dbReference type="SMART" id="SM00487">
    <property type="entry name" value="DEXDc"/>
    <property type="match status" value="1"/>
</dbReference>
<evidence type="ECO:0000256" key="11">
    <source>
        <dbReference type="ARBA" id="ARBA00022806"/>
    </source>
</evidence>
<name>A0A7J8K721_ROUAE</name>
<evidence type="ECO:0000256" key="19">
    <source>
        <dbReference type="ARBA" id="ARBA00062452"/>
    </source>
</evidence>
<feature type="region of interest" description="Disordered" evidence="22">
    <location>
        <begin position="102"/>
        <end position="203"/>
    </location>
</feature>
<evidence type="ECO:0000259" key="24">
    <source>
        <dbReference type="PROSITE" id="PS51194"/>
    </source>
</evidence>
<dbReference type="InterPro" id="IPR002464">
    <property type="entry name" value="DNA/RNA_helicase_DEAH_CS"/>
</dbReference>
<dbReference type="Pfam" id="PF04408">
    <property type="entry name" value="WHD_HA2"/>
    <property type="match status" value="1"/>
</dbReference>
<dbReference type="Pfam" id="PF21010">
    <property type="entry name" value="HA2_C"/>
    <property type="match status" value="1"/>
</dbReference>
<keyword evidence="13" id="KW-0391">Immunity</keyword>
<protein>
    <recommendedName>
        <fullName evidence="20">Pre-mRNA-splicing factor ATP-dependent RNA helicase DHX16</fullName>
        <ecNumber evidence="3">3.6.4.13</ecNumber>
    </recommendedName>
    <alternativeName>
        <fullName evidence="21">DEAH-box protein 16</fullName>
    </alternativeName>
</protein>
<evidence type="ECO:0000256" key="13">
    <source>
        <dbReference type="ARBA" id="ARBA00022859"/>
    </source>
</evidence>
<evidence type="ECO:0000256" key="9">
    <source>
        <dbReference type="ARBA" id="ARBA00022741"/>
    </source>
</evidence>
<dbReference type="Pfam" id="PF00271">
    <property type="entry name" value="Helicase_C"/>
    <property type="match status" value="1"/>
</dbReference>
<dbReference type="CDD" id="cd17974">
    <property type="entry name" value="DEXHc_DHX16"/>
    <property type="match status" value="1"/>
</dbReference>
<dbReference type="Proteomes" id="UP000593571">
    <property type="component" value="Unassembled WGS sequence"/>
</dbReference>
<dbReference type="InterPro" id="IPR011709">
    <property type="entry name" value="DEAD-box_helicase_OB_fold"/>
</dbReference>
<keyword evidence="15" id="KW-0539">Nucleus</keyword>
<dbReference type="InterPro" id="IPR011545">
    <property type="entry name" value="DEAD/DEAH_box_helicase_dom"/>
</dbReference>
<evidence type="ECO:0000256" key="18">
    <source>
        <dbReference type="ARBA" id="ARBA00061692"/>
    </source>
</evidence>
<dbReference type="PROSITE" id="PS51194">
    <property type="entry name" value="HELICASE_CTER"/>
    <property type="match status" value="1"/>
</dbReference>
<dbReference type="Pfam" id="PF00270">
    <property type="entry name" value="DEAD"/>
    <property type="match status" value="1"/>
</dbReference>
<evidence type="ECO:0000256" key="20">
    <source>
        <dbReference type="ARBA" id="ARBA00069571"/>
    </source>
</evidence>
<dbReference type="InterPro" id="IPR027417">
    <property type="entry name" value="P-loop_NTPase"/>
</dbReference>
<evidence type="ECO:0000256" key="4">
    <source>
        <dbReference type="ARBA" id="ARBA00022490"/>
    </source>
</evidence>
<accession>A0A7J8K721</accession>
<dbReference type="Gene3D" id="3.40.50.300">
    <property type="entry name" value="P-loop containing nucleotide triphosphate hydrolases"/>
    <property type="match status" value="2"/>
</dbReference>
<dbReference type="GO" id="GO:0005654">
    <property type="term" value="C:nucleoplasm"/>
    <property type="evidence" value="ECO:0007669"/>
    <property type="project" value="UniProtKB-SubCell"/>
</dbReference>
<dbReference type="GO" id="GO:0003724">
    <property type="term" value="F:RNA helicase activity"/>
    <property type="evidence" value="ECO:0007669"/>
    <property type="project" value="UniProtKB-EC"/>
</dbReference>
<evidence type="ECO:0000313" key="25">
    <source>
        <dbReference type="EMBL" id="KAF6504666.1"/>
    </source>
</evidence>
<sequence length="1000" mass="114945">MATPAGLERWVQDELHSVLGLSERHVAQFLIGTAQRCVSAEEFVQRLRDTDTLDLSGPACDFALRLWNKVPRKAVVEKPARAAEREARALLEKNRSYKLLVDSEESSEETVGRAGSNLQKKHKKRKHLRKKRQEEEEDEEEEVSERGKRKRGGSKQTEKPESEDEWERTERERLQDLEERDAFAERVRQRDKDRTRNVLERSDKKAYEEAQKRLRMAEEDRKAMVPELRKKSRREYLAKREREKLEDLEAELADEEFLFGDVELSRHERRELKYKRRVRDLAREYRAAGEQEKLEATNRYHMPEETRGQPKYQLVLEEEETIEFVRATQLQGDEEPSAPSLPTQAQQKESIQAVRRSLPVFPFREELLAAIANHQVLIIEGETGSGKTTQIPQYLFEEGYTKKGMKIACTQPRRVAAMSVAARVAREMGVKLGNEVGYSIRFEDCTSERTVLRYMTDGMLLREFLSEPDLASYSVVMVDEAHERTLHTDILFGLIKDVARFRPELKVLVASATLDTARFSTFFDDAPVFRIPGRRFPVDIFYTKAPEADYLEACVVSVLQIHVTQPPGDILVFLTGQEEIEAACEMLQDRCRRLGSKIRELLVLPIYANLPSDMQARIFQSTPPGARKVVVATNIAETSLTIEGIIYVLDPGFCKQKSYNPRTGMESLTVTPCSKASANQRAGRAGRVAAGKCFRLYTAWAYQHELEETTVPEIQRTSLGNVVLLLKSLGIHDLMHFDFLDPPPYETLLLALEQLYALGALNHLGELTTSGRKMAELPVDPMLSKMILASEKYSCSEEILTVAAMLSVNNSIFYRPKDKVVHADNARVNFFLPGGDHLVLLNVYTQWAESGYSSQWCYENFVQFRSMRRARDVREQLEGLLERVEVGLSSCQGDYIRVRKAITAGYFYHTARLTRSGYRTVKQQQTVFIHPNSSLFEEQPRWLLYHELVLTTKEFMRQVLEIESSWLLEVAPHYYKAKELEDPHAKKMPKKIGKTREELG</sequence>
<dbReference type="FunFam" id="3.40.50.300:FF:000007">
    <property type="entry name" value="Pre-mRNA-splicing factor ATP-dependent RNA helicase"/>
    <property type="match status" value="1"/>
</dbReference>
<keyword evidence="6" id="KW-0399">Innate immunity</keyword>
<evidence type="ECO:0000259" key="23">
    <source>
        <dbReference type="PROSITE" id="PS51192"/>
    </source>
</evidence>
<feature type="domain" description="Helicase C-terminal" evidence="24">
    <location>
        <begin position="557"/>
        <end position="730"/>
    </location>
</feature>
<evidence type="ECO:0000256" key="5">
    <source>
        <dbReference type="ARBA" id="ARBA00022553"/>
    </source>
</evidence>
<dbReference type="FunFam" id="3.40.50.300:FF:000818">
    <property type="entry name" value="pre-mRNA-splicing factor ATP-dependent RNA helicase DHX16"/>
    <property type="match status" value="1"/>
</dbReference>
<keyword evidence="4" id="KW-0963">Cytoplasm</keyword>
<dbReference type="Gene3D" id="1.20.120.1080">
    <property type="match status" value="1"/>
</dbReference>
<dbReference type="PANTHER" id="PTHR18934">
    <property type="entry name" value="ATP-DEPENDENT RNA HELICASE"/>
    <property type="match status" value="1"/>
</dbReference>
<evidence type="ECO:0000256" key="8">
    <source>
        <dbReference type="ARBA" id="ARBA00022728"/>
    </source>
</evidence>
<evidence type="ECO:0000256" key="21">
    <source>
        <dbReference type="ARBA" id="ARBA00079549"/>
    </source>
</evidence>
<keyword evidence="11 25" id="KW-0347">Helicase</keyword>
<evidence type="ECO:0000256" key="7">
    <source>
        <dbReference type="ARBA" id="ARBA00022664"/>
    </source>
</evidence>
<proteinExistence type="inferred from homology"/>
<evidence type="ECO:0000256" key="1">
    <source>
        <dbReference type="ARBA" id="ARBA00004496"/>
    </source>
</evidence>
<comment type="subcellular location">
    <subcellularLocation>
        <location evidence="1">Cytoplasm</location>
    </subcellularLocation>
    <subcellularLocation>
        <location evidence="2">Nucleus</location>
        <location evidence="2">Nucleoplasm</location>
    </subcellularLocation>
</comment>
<dbReference type="InterPro" id="IPR007502">
    <property type="entry name" value="Helicase-assoc_dom"/>
</dbReference>
<gene>
    <name evidence="25" type="ORF">HJG63_003865</name>
</gene>
<dbReference type="InterPro" id="IPR014001">
    <property type="entry name" value="Helicase_ATP-bd"/>
</dbReference>
<keyword evidence="5" id="KW-0597">Phosphoprotein</keyword>
<comment type="catalytic activity">
    <reaction evidence="16">
        <text>ATP + H2O = ADP + phosphate + H(+)</text>
        <dbReference type="Rhea" id="RHEA:13065"/>
        <dbReference type="ChEBI" id="CHEBI:15377"/>
        <dbReference type="ChEBI" id="CHEBI:15378"/>
        <dbReference type="ChEBI" id="CHEBI:30616"/>
        <dbReference type="ChEBI" id="CHEBI:43474"/>
        <dbReference type="ChEBI" id="CHEBI:456216"/>
        <dbReference type="EC" id="3.6.4.13"/>
    </reaction>
</comment>
<comment type="function">
    <text evidence="17">Required for pre-mRNA splicing as a component of the spliceosome. Contributes to pre-mRNA splicing after spliceosome formation and prior to the first transesterification reaction. As a component of the minor spliceosome, involved in the splicing of U12-type introns in pre-mRNAs. Also plays a role in innate antiviral response by acting as a pattern recognition receptor sensing splicing signals in viral RNA. Mechanistically, TRIM6 promotes the interaction between unanchored 'Lys-48'-polyubiquitin chains and DHX16, leading to DHX16 interaction with RIGI and ssRNA to amplify RIGI-dependent innate antiviral immune responses.</text>
</comment>
<comment type="subunit">
    <text evidence="19">Component of pre-catalytic spliceosome complexes. Component of the minor spliceosome, which splices U12-type introns. Interacts with GPKOW. Interacts with TRIM6. Interacts with RIGI.</text>
</comment>
<dbReference type="Pfam" id="PF07717">
    <property type="entry name" value="OB_NTP_bind"/>
    <property type="match status" value="1"/>
</dbReference>
<comment type="similarity">
    <text evidence="18">Belongs to the DEAD box helicase family. DEAH subfamily. DDX16/PRP8 sub-subfamily.</text>
</comment>
<keyword evidence="8" id="KW-0747">Spliceosome</keyword>
<dbReference type="AlphaFoldDB" id="A0A7J8K721"/>
<dbReference type="InterPro" id="IPR001650">
    <property type="entry name" value="Helicase_C-like"/>
</dbReference>
<dbReference type="GO" id="GO:0016787">
    <property type="term" value="F:hydrolase activity"/>
    <property type="evidence" value="ECO:0007669"/>
    <property type="project" value="UniProtKB-KW"/>
</dbReference>
<feature type="compositionally biased region" description="Basic and acidic residues" evidence="22">
    <location>
        <begin position="168"/>
        <end position="203"/>
    </location>
</feature>
<dbReference type="PANTHER" id="PTHR18934:SF83">
    <property type="entry name" value="PRE-MRNA-SPLICING FACTOR ATP-DEPENDENT RNA HELICASE DHX16"/>
    <property type="match status" value="1"/>
</dbReference>
<evidence type="ECO:0000313" key="26">
    <source>
        <dbReference type="Proteomes" id="UP000593571"/>
    </source>
</evidence>
<feature type="domain" description="Helicase ATP-binding" evidence="23">
    <location>
        <begin position="368"/>
        <end position="532"/>
    </location>
</feature>
<dbReference type="GO" id="GO:0003723">
    <property type="term" value="F:RNA binding"/>
    <property type="evidence" value="ECO:0007669"/>
    <property type="project" value="TreeGrafter"/>
</dbReference>
<evidence type="ECO:0000256" key="22">
    <source>
        <dbReference type="SAM" id="MobiDB-lite"/>
    </source>
</evidence>
<dbReference type="GO" id="GO:0005737">
    <property type="term" value="C:cytoplasm"/>
    <property type="evidence" value="ECO:0007669"/>
    <property type="project" value="UniProtKB-SubCell"/>
</dbReference>
<dbReference type="CDD" id="cd18791">
    <property type="entry name" value="SF2_C_RHA"/>
    <property type="match status" value="1"/>
</dbReference>
<dbReference type="InterPro" id="IPR048333">
    <property type="entry name" value="HA2_WH"/>
</dbReference>
<dbReference type="PROSITE" id="PS00690">
    <property type="entry name" value="DEAH_ATP_HELICASE"/>
    <property type="match status" value="1"/>
</dbReference>
<keyword evidence="12" id="KW-0067">ATP-binding</keyword>
<dbReference type="GO" id="GO:0005524">
    <property type="term" value="F:ATP binding"/>
    <property type="evidence" value="ECO:0007669"/>
    <property type="project" value="UniProtKB-KW"/>
</dbReference>
<dbReference type="SUPFAM" id="SSF52540">
    <property type="entry name" value="P-loop containing nucleoside triphosphate hydrolases"/>
    <property type="match status" value="1"/>
</dbReference>
<dbReference type="EC" id="3.6.4.13" evidence="3"/>
<feature type="compositionally biased region" description="Basic residues" evidence="22">
    <location>
        <begin position="119"/>
        <end position="131"/>
    </location>
</feature>
<evidence type="ECO:0000256" key="2">
    <source>
        <dbReference type="ARBA" id="ARBA00004642"/>
    </source>
</evidence>
<dbReference type="PROSITE" id="PS51192">
    <property type="entry name" value="HELICASE_ATP_BIND_1"/>
    <property type="match status" value="1"/>
</dbReference>
<keyword evidence="26" id="KW-1185">Reference proteome</keyword>
<keyword evidence="9" id="KW-0547">Nucleotide-binding</keyword>
<keyword evidence="7" id="KW-0507">mRNA processing</keyword>
<evidence type="ECO:0000256" key="15">
    <source>
        <dbReference type="ARBA" id="ARBA00023242"/>
    </source>
</evidence>
<keyword evidence="14" id="KW-0508">mRNA splicing</keyword>
<reference evidence="25 26" key="1">
    <citation type="journal article" date="2020" name="Nature">
        <title>Six reference-quality genomes reveal evolution of bat adaptations.</title>
        <authorList>
            <person name="Jebb D."/>
            <person name="Huang Z."/>
            <person name="Pippel M."/>
            <person name="Hughes G.M."/>
            <person name="Lavrichenko K."/>
            <person name="Devanna P."/>
            <person name="Winkler S."/>
            <person name="Jermiin L.S."/>
            <person name="Skirmuntt E.C."/>
            <person name="Katzourakis A."/>
            <person name="Burkitt-Gray L."/>
            <person name="Ray D.A."/>
            <person name="Sullivan K.A.M."/>
            <person name="Roscito J.G."/>
            <person name="Kirilenko B.M."/>
            <person name="Davalos L.M."/>
            <person name="Corthals A.P."/>
            <person name="Power M.L."/>
            <person name="Jones G."/>
            <person name="Ransome R.D."/>
            <person name="Dechmann D.K.N."/>
            <person name="Locatelli A.G."/>
            <person name="Puechmaille S.J."/>
            <person name="Fedrigo O."/>
            <person name="Jarvis E.D."/>
            <person name="Hiller M."/>
            <person name="Vernes S.C."/>
            <person name="Myers E.W."/>
            <person name="Teeling E.C."/>
        </authorList>
    </citation>
    <scope>NUCLEOTIDE SEQUENCE [LARGE SCALE GENOMIC DNA]</scope>
    <source>
        <strain evidence="25">MRouAeg1</strain>
        <tissue evidence="25">Muscle</tissue>
    </source>
</reference>
<evidence type="ECO:0000256" key="12">
    <source>
        <dbReference type="ARBA" id="ARBA00022840"/>
    </source>
</evidence>
<dbReference type="GO" id="GO:0045087">
    <property type="term" value="P:innate immune response"/>
    <property type="evidence" value="ECO:0007669"/>
    <property type="project" value="UniProtKB-KW"/>
</dbReference>